<dbReference type="EMBL" id="JAAMPC010000015">
    <property type="protein sequence ID" value="KAG2259048.1"/>
    <property type="molecule type" value="Genomic_DNA"/>
</dbReference>
<dbReference type="Proteomes" id="UP000886595">
    <property type="component" value="Unassembled WGS sequence"/>
</dbReference>
<comment type="caution">
    <text evidence="1">The sequence shown here is derived from an EMBL/GenBank/DDBJ whole genome shotgun (WGS) entry which is preliminary data.</text>
</comment>
<evidence type="ECO:0000313" key="1">
    <source>
        <dbReference type="EMBL" id="KAG2259048.1"/>
    </source>
</evidence>
<proteinExistence type="predicted"/>
<accession>A0A8X7PXF8</accession>
<dbReference type="AlphaFoldDB" id="A0A8X7PXF8"/>
<dbReference type="OrthoDB" id="2942533at2759"/>
<dbReference type="InterPro" id="IPR011990">
    <property type="entry name" value="TPR-like_helical_dom_sf"/>
</dbReference>
<dbReference type="PANTHER" id="PTHR46183">
    <property type="entry name" value="PROTEIN CLMP1"/>
    <property type="match status" value="1"/>
</dbReference>
<name>A0A8X7PXF8_BRACI</name>
<organism evidence="1 2">
    <name type="scientific">Brassica carinata</name>
    <name type="common">Ethiopian mustard</name>
    <name type="synonym">Abyssinian cabbage</name>
    <dbReference type="NCBI Taxonomy" id="52824"/>
    <lineage>
        <taxon>Eukaryota</taxon>
        <taxon>Viridiplantae</taxon>
        <taxon>Streptophyta</taxon>
        <taxon>Embryophyta</taxon>
        <taxon>Tracheophyta</taxon>
        <taxon>Spermatophyta</taxon>
        <taxon>Magnoliopsida</taxon>
        <taxon>eudicotyledons</taxon>
        <taxon>Gunneridae</taxon>
        <taxon>Pentapetalae</taxon>
        <taxon>rosids</taxon>
        <taxon>malvids</taxon>
        <taxon>Brassicales</taxon>
        <taxon>Brassicaceae</taxon>
        <taxon>Brassiceae</taxon>
        <taxon>Brassica</taxon>
    </lineage>
</organism>
<protein>
    <submittedName>
        <fullName evidence="1">Uncharacterized protein</fullName>
    </submittedName>
</protein>
<dbReference type="Gene3D" id="1.25.40.10">
    <property type="entry name" value="Tetratricopeptide repeat domain"/>
    <property type="match status" value="1"/>
</dbReference>
<sequence length="121" mass="14252">MASCYMHMGLGEYPNAINECNLALEASPRYSKALLKRARCYEALNKMDFAFRDSRIVLNMEAENVSAKEIFERVRKVLVGRGLMWLRWRRVLSMCSPLAPRLRKIVKERLRKMKKKNNNKE</sequence>
<dbReference type="SUPFAM" id="SSF48452">
    <property type="entry name" value="TPR-like"/>
    <property type="match status" value="1"/>
</dbReference>
<dbReference type="PANTHER" id="PTHR46183:SF15">
    <property type="entry name" value="PB1 DOMAIN-CONTAINING PROTEIN"/>
    <property type="match status" value="1"/>
</dbReference>
<keyword evidence="2" id="KW-1185">Reference proteome</keyword>
<dbReference type="InterPro" id="IPR044517">
    <property type="entry name" value="PHOX1-4"/>
</dbReference>
<reference evidence="1 2" key="1">
    <citation type="submission" date="2020-02" db="EMBL/GenBank/DDBJ databases">
        <authorList>
            <person name="Ma Q."/>
            <person name="Huang Y."/>
            <person name="Song X."/>
            <person name="Pei D."/>
        </authorList>
    </citation>
    <scope>NUCLEOTIDE SEQUENCE [LARGE SCALE GENOMIC DNA]</scope>
    <source>
        <strain evidence="1">Sxm20200214</strain>
        <tissue evidence="1">Leaf</tissue>
    </source>
</reference>
<evidence type="ECO:0000313" key="2">
    <source>
        <dbReference type="Proteomes" id="UP000886595"/>
    </source>
</evidence>
<gene>
    <name evidence="1" type="ORF">Bca52824_078342</name>
</gene>